<dbReference type="InterPro" id="IPR010707">
    <property type="entry name" value="DUF1285"/>
</dbReference>
<dbReference type="Pfam" id="PF06938">
    <property type="entry name" value="DUF1285_N"/>
    <property type="match status" value="1"/>
</dbReference>
<evidence type="ECO:0000259" key="1">
    <source>
        <dbReference type="Pfam" id="PF06938"/>
    </source>
</evidence>
<dbReference type="RefSeq" id="WP_072824141.1">
    <property type="nucleotide sequence ID" value="NZ_FQUJ01000014.1"/>
</dbReference>
<organism evidence="3 4">
    <name type="scientific">Modicisalibacter ilicicola DSM 19980</name>
    <dbReference type="NCBI Taxonomy" id="1121942"/>
    <lineage>
        <taxon>Bacteria</taxon>
        <taxon>Pseudomonadati</taxon>
        <taxon>Pseudomonadota</taxon>
        <taxon>Gammaproteobacteria</taxon>
        <taxon>Oceanospirillales</taxon>
        <taxon>Halomonadaceae</taxon>
        <taxon>Modicisalibacter</taxon>
    </lineage>
</organism>
<dbReference type="InterPro" id="IPR048341">
    <property type="entry name" value="DUF1285_N"/>
</dbReference>
<dbReference type="PIRSF" id="PIRSF029557">
    <property type="entry name" value="UCP029557"/>
    <property type="match status" value="1"/>
</dbReference>
<dbReference type="Pfam" id="PF21028">
    <property type="entry name" value="DUF1285_C"/>
    <property type="match status" value="1"/>
</dbReference>
<dbReference type="EMBL" id="FQUJ01000014">
    <property type="protein sequence ID" value="SHF53826.1"/>
    <property type="molecule type" value="Genomic_DNA"/>
</dbReference>
<keyword evidence="4" id="KW-1185">Reference proteome</keyword>
<accession>A0A1M5CGK0</accession>
<dbReference type="Gene3D" id="2.30.270.10">
    <property type="entry name" value="duf1285 protein"/>
    <property type="match status" value="1"/>
</dbReference>
<sequence>MALEPLLSHVEPGGKIPPVDQWNPEHSGDMDLVIRSDGTWIHEGAPIQRPRLLRLLSTLLRREADGAYCLVTPVEKMHIRVEDRPFLIVDAEPEQSGEVTLWHLTTNMGDRLDLGHEHRLVVSQTPEGEPVPEVSVRFGLGARFNRNVYYRLVELAEHRQVRDQTELGLVSQGVWQPLGVLDAGSS</sequence>
<dbReference type="Gene3D" id="3.10.540.10">
    <property type="entry name" value="duf1285 like domain"/>
    <property type="match status" value="1"/>
</dbReference>
<dbReference type="Proteomes" id="UP000184346">
    <property type="component" value="Unassembled WGS sequence"/>
</dbReference>
<evidence type="ECO:0000313" key="4">
    <source>
        <dbReference type="Proteomes" id="UP000184346"/>
    </source>
</evidence>
<dbReference type="InterPro" id="IPR023361">
    <property type="entry name" value="DUF1285_beta_roll_sf"/>
</dbReference>
<dbReference type="InterPro" id="IPR048342">
    <property type="entry name" value="DUF1285_C"/>
</dbReference>
<gene>
    <name evidence="3" type="ORF">SAMN02745148_02905</name>
</gene>
<evidence type="ECO:0000313" key="3">
    <source>
        <dbReference type="EMBL" id="SHF53826.1"/>
    </source>
</evidence>
<proteinExistence type="predicted"/>
<reference evidence="3 4" key="1">
    <citation type="submission" date="2016-11" db="EMBL/GenBank/DDBJ databases">
        <authorList>
            <person name="Jaros S."/>
            <person name="Januszkiewicz K."/>
            <person name="Wedrychowicz H."/>
        </authorList>
    </citation>
    <scope>NUCLEOTIDE SEQUENCE [LARGE SCALE GENOMIC DNA]</scope>
    <source>
        <strain evidence="3 4">DSM 19980</strain>
    </source>
</reference>
<dbReference type="OrthoDB" id="3078366at2"/>
<protein>
    <recommendedName>
        <fullName evidence="5">DUF1285 domain-containing protein</fullName>
    </recommendedName>
</protein>
<dbReference type="AlphaFoldDB" id="A0A1M5CGK0"/>
<dbReference type="STRING" id="1121942.SAMN02745148_02905"/>
<feature type="domain" description="DUF1285" evidence="1">
    <location>
        <begin position="17"/>
        <end position="83"/>
    </location>
</feature>
<feature type="domain" description="DUF1285" evidence="2">
    <location>
        <begin position="85"/>
        <end position="176"/>
    </location>
</feature>
<evidence type="ECO:0000259" key="2">
    <source>
        <dbReference type="Pfam" id="PF21028"/>
    </source>
</evidence>
<name>A0A1M5CGK0_9GAMM</name>
<evidence type="ECO:0008006" key="5">
    <source>
        <dbReference type="Google" id="ProtNLM"/>
    </source>
</evidence>